<feature type="compositionally biased region" description="Basic and acidic residues" evidence="10">
    <location>
        <begin position="431"/>
        <end position="447"/>
    </location>
</feature>
<dbReference type="Pfam" id="PF11987">
    <property type="entry name" value="IF-2"/>
    <property type="match status" value="1"/>
</dbReference>
<feature type="compositionally biased region" description="Gly residues" evidence="10">
    <location>
        <begin position="394"/>
        <end position="407"/>
    </location>
</feature>
<feature type="compositionally biased region" description="Polar residues" evidence="10">
    <location>
        <begin position="220"/>
        <end position="231"/>
    </location>
</feature>
<dbReference type="FunFam" id="3.40.50.10050:FF:000001">
    <property type="entry name" value="Translation initiation factor IF-2"/>
    <property type="match status" value="1"/>
</dbReference>
<dbReference type="NCBIfam" id="TIGR00231">
    <property type="entry name" value="small_GTP"/>
    <property type="match status" value="1"/>
</dbReference>
<dbReference type="AlphaFoldDB" id="A0A2V3YCJ7"/>
<dbReference type="InterPro" id="IPR036925">
    <property type="entry name" value="TIF_IF2_dom3_sf"/>
</dbReference>
<dbReference type="InterPro" id="IPR000795">
    <property type="entry name" value="T_Tr_GTP-bd_dom"/>
</dbReference>
<protein>
    <recommendedName>
        <fullName evidence="2 8">Translation initiation factor IF-2</fullName>
    </recommendedName>
</protein>
<dbReference type="Gene3D" id="2.40.30.10">
    <property type="entry name" value="Translation factors"/>
    <property type="match status" value="2"/>
</dbReference>
<keyword evidence="5 8" id="KW-0648">Protein biosynthesis</keyword>
<dbReference type="Pfam" id="PF22042">
    <property type="entry name" value="EF-G_D2"/>
    <property type="match status" value="1"/>
</dbReference>
<sequence length="1054" mass="113739">MRVYDLAKELGKDSSKEILDILEKHDINLKSSSNISDDQASIVRKAMGGAGKSSEGRQNAPASEKPAGDDSARTEAGAGEPHKKKIAAVFRPQNAQMKPQRPQGQGNRDGRPQGQGNRDGRPQGQGYQGNRDGRPQGQGYQGNRDGRPQNQGGSYEQRTAGNNTVSGQSVQPREAADNTVNTQQAPQSQTAPVQPTQTQPTQAPQTQAPAGQSPQAQPQHTGSDQNSSARPQGQGYQGNRDGRPQGQGYQGNRDGRPQGQGYQGNRDGRPQGQGYQGNRDGRPQGQGYQGNRDGRPQGQGYQGNRDGRPQGQGGYQGNRDGRPQGQGGYQGNRDGRPQGQGYQGNRDGRPQGQGGYQGNRDGRPQGQGGYQGNRDGRPQGQGGYQGNRDNRGGRPQGPGGRPGTGRDGGAKSFDTPIQAKPTSNRGNKNAYKNDRFDKRDKDDDAKKNLGKGGKFKAPIQPPTHEEPKVEVVKTIILPEVLTIKELAEKMKLQPSAIVKKLFLQGKIVTLNQEIDFDQAEEIAMEYEVLCEKEVKVDVIEELLKEDEENEADMVARPPVVCVMGHVDHGKTSLLDAIRQTNVTSREAGGITQHIGAYMVEINGQKITFLDTPGHEAFTAMRMRGAQSTDIAILVVAADDGVMPQTVEAINHAKAAGVEIIVAINKIDKPSANIDRVKQELSEYELIPEDWGGSTVFVPVSAHTKDGIPELLEMILLTAEVKELKANPNRTARGLIIEAELDKGKGPVATVLVQKGVLHVGDTVAAGSCYGKVRAMMDDKGRRVKEAGPSTPVEILGLGDVPNAGEVLVGTVNEKEARNFAETFISEGKNKLLEDTKAKLSLDDLFSQIKAGNIKELPIIVKADVQGSVEAVKQSLVKLSNEEVMVKVIHGGVGAINESDVSLASASNAIIIGFNVRPDVTAKSIAEREKVDMRLYKVIYQAIEDVEAAMKGMLDPIFEEQVIGHAIVRQTFKASGVGTIAGSYVMDGKFQRGCSVRITRAGEQLYDGPLASLKRFKDDVKEVATGYECGLVFEKFNDIQEDDMIEAYAMVEVPR</sequence>
<evidence type="ECO:0000313" key="12">
    <source>
        <dbReference type="EMBL" id="PXX56822.1"/>
    </source>
</evidence>
<feature type="region of interest" description="G-domain" evidence="8">
    <location>
        <begin position="558"/>
        <end position="706"/>
    </location>
</feature>
<keyword evidence="4 8" id="KW-0547">Nucleotide-binding</keyword>
<dbReference type="CDD" id="cd01887">
    <property type="entry name" value="IF2_eIF5B"/>
    <property type="match status" value="1"/>
</dbReference>
<dbReference type="Gene3D" id="1.10.10.2480">
    <property type="match status" value="1"/>
</dbReference>
<feature type="compositionally biased region" description="Low complexity" evidence="10">
    <location>
        <begin position="182"/>
        <end position="219"/>
    </location>
</feature>
<comment type="subcellular location">
    <subcellularLocation>
        <location evidence="8">Cytoplasm</location>
    </subcellularLocation>
</comment>
<dbReference type="CDD" id="cd03702">
    <property type="entry name" value="IF2_mtIF2_II"/>
    <property type="match status" value="1"/>
</dbReference>
<dbReference type="InterPro" id="IPR027417">
    <property type="entry name" value="P-loop_NTPase"/>
</dbReference>
<evidence type="ECO:0000256" key="4">
    <source>
        <dbReference type="ARBA" id="ARBA00022741"/>
    </source>
</evidence>
<evidence type="ECO:0000256" key="7">
    <source>
        <dbReference type="ARBA" id="ARBA00025162"/>
    </source>
</evidence>
<dbReference type="Gene3D" id="3.40.50.10050">
    <property type="entry name" value="Translation initiation factor IF- 2, domain 3"/>
    <property type="match status" value="1"/>
</dbReference>
<accession>A0A2V3YCJ7</accession>
<dbReference type="SUPFAM" id="SSF52156">
    <property type="entry name" value="Initiation factor IF2/eIF5b, domain 3"/>
    <property type="match status" value="1"/>
</dbReference>
<evidence type="ECO:0000256" key="9">
    <source>
        <dbReference type="RuleBase" id="RU000644"/>
    </source>
</evidence>
<proteinExistence type="inferred from homology"/>
<dbReference type="GO" id="GO:0005525">
    <property type="term" value="F:GTP binding"/>
    <property type="evidence" value="ECO:0007669"/>
    <property type="project" value="UniProtKB-KW"/>
</dbReference>
<evidence type="ECO:0000256" key="8">
    <source>
        <dbReference type="HAMAP-Rule" id="MF_00100"/>
    </source>
</evidence>
<feature type="compositionally biased region" description="Polar residues" evidence="10">
    <location>
        <begin position="148"/>
        <end position="171"/>
    </location>
</feature>
<feature type="binding site" evidence="8">
    <location>
        <begin position="610"/>
        <end position="614"/>
    </location>
    <ligand>
        <name>GTP</name>
        <dbReference type="ChEBI" id="CHEBI:37565"/>
    </ligand>
</feature>
<dbReference type="GO" id="GO:0005829">
    <property type="term" value="C:cytosol"/>
    <property type="evidence" value="ECO:0007669"/>
    <property type="project" value="TreeGrafter"/>
</dbReference>
<dbReference type="GO" id="GO:0003924">
    <property type="term" value="F:GTPase activity"/>
    <property type="evidence" value="ECO:0007669"/>
    <property type="project" value="UniProtKB-UniRule"/>
</dbReference>
<keyword evidence="3 8" id="KW-0396">Initiation factor</keyword>
<feature type="region of interest" description="Disordered" evidence="10">
    <location>
        <begin position="28"/>
        <end position="466"/>
    </location>
</feature>
<dbReference type="Proteomes" id="UP000248057">
    <property type="component" value="Unassembled WGS sequence"/>
</dbReference>
<dbReference type="Pfam" id="PF00009">
    <property type="entry name" value="GTP_EFTU"/>
    <property type="match status" value="1"/>
</dbReference>
<dbReference type="SUPFAM" id="SSF50447">
    <property type="entry name" value="Translation proteins"/>
    <property type="match status" value="2"/>
</dbReference>
<evidence type="ECO:0000256" key="1">
    <source>
        <dbReference type="ARBA" id="ARBA00007733"/>
    </source>
</evidence>
<dbReference type="FunFam" id="2.40.30.10:FF:000008">
    <property type="entry name" value="Translation initiation factor IF-2"/>
    <property type="match status" value="1"/>
</dbReference>
<dbReference type="InterPro" id="IPR015760">
    <property type="entry name" value="TIF_IF2"/>
</dbReference>
<dbReference type="EMBL" id="QJKD01000001">
    <property type="protein sequence ID" value="PXX56822.1"/>
    <property type="molecule type" value="Genomic_DNA"/>
</dbReference>
<reference evidence="12 13" key="1">
    <citation type="submission" date="2018-05" db="EMBL/GenBank/DDBJ databases">
        <title>Genomic Encyclopedia of Type Strains, Phase IV (KMG-IV): sequencing the most valuable type-strain genomes for metagenomic binning, comparative biology and taxonomic classification.</title>
        <authorList>
            <person name="Goeker M."/>
        </authorList>
    </citation>
    <scope>NUCLEOTIDE SEQUENCE [LARGE SCALE GENOMIC DNA]</scope>
    <source>
        <strain evidence="12 13">DSM 24995</strain>
    </source>
</reference>
<feature type="compositionally biased region" description="Polar residues" evidence="10">
    <location>
        <begin position="29"/>
        <end position="39"/>
    </location>
</feature>
<keyword evidence="8" id="KW-0963">Cytoplasm</keyword>
<dbReference type="PANTHER" id="PTHR43381:SF5">
    <property type="entry name" value="TR-TYPE G DOMAIN-CONTAINING PROTEIN"/>
    <property type="match status" value="1"/>
</dbReference>
<dbReference type="InterPro" id="IPR053905">
    <property type="entry name" value="EF-G-like_DII"/>
</dbReference>
<feature type="binding site" evidence="8">
    <location>
        <begin position="564"/>
        <end position="571"/>
    </location>
    <ligand>
        <name>GTP</name>
        <dbReference type="ChEBI" id="CHEBI:37565"/>
    </ligand>
</feature>
<dbReference type="PANTHER" id="PTHR43381">
    <property type="entry name" value="TRANSLATION INITIATION FACTOR IF-2-RELATED"/>
    <property type="match status" value="1"/>
</dbReference>
<keyword evidence="13" id="KW-1185">Reference proteome</keyword>
<feature type="compositionally biased region" description="Polar residues" evidence="10">
    <location>
        <begin position="93"/>
        <end position="106"/>
    </location>
</feature>
<dbReference type="InterPro" id="IPR023115">
    <property type="entry name" value="TIF_IF2_dom3"/>
</dbReference>
<dbReference type="RefSeq" id="WP_110321151.1">
    <property type="nucleotide sequence ID" value="NZ_QJKD01000001.1"/>
</dbReference>
<dbReference type="PROSITE" id="PS51722">
    <property type="entry name" value="G_TR_2"/>
    <property type="match status" value="1"/>
</dbReference>
<dbReference type="PROSITE" id="PS01176">
    <property type="entry name" value="IF2"/>
    <property type="match status" value="1"/>
</dbReference>
<dbReference type="Pfam" id="PF04760">
    <property type="entry name" value="IF2_N"/>
    <property type="match status" value="2"/>
</dbReference>
<dbReference type="GO" id="GO:0003743">
    <property type="term" value="F:translation initiation factor activity"/>
    <property type="evidence" value="ECO:0007669"/>
    <property type="project" value="UniProtKB-UniRule"/>
</dbReference>
<dbReference type="HAMAP" id="MF_00100_B">
    <property type="entry name" value="IF_2_B"/>
    <property type="match status" value="1"/>
</dbReference>
<comment type="function">
    <text evidence="7 8 9">One of the essential components for the initiation of protein synthesis. Protects formylmethionyl-tRNA from spontaneous hydrolysis and promotes its binding to the 30S ribosomal subunits. Also involved in the hydrolysis of GTP during the formation of the 70S ribosomal complex.</text>
</comment>
<evidence type="ECO:0000256" key="6">
    <source>
        <dbReference type="ARBA" id="ARBA00023134"/>
    </source>
</evidence>
<evidence type="ECO:0000256" key="5">
    <source>
        <dbReference type="ARBA" id="ARBA00022917"/>
    </source>
</evidence>
<organism evidence="12 13">
    <name type="scientific">Hungatella effluvii</name>
    <dbReference type="NCBI Taxonomy" id="1096246"/>
    <lineage>
        <taxon>Bacteria</taxon>
        <taxon>Bacillati</taxon>
        <taxon>Bacillota</taxon>
        <taxon>Clostridia</taxon>
        <taxon>Lachnospirales</taxon>
        <taxon>Lachnospiraceae</taxon>
        <taxon>Hungatella</taxon>
    </lineage>
</organism>
<dbReference type="FunFam" id="2.40.30.10:FF:000007">
    <property type="entry name" value="Translation initiation factor IF-2"/>
    <property type="match status" value="1"/>
</dbReference>
<evidence type="ECO:0000256" key="10">
    <source>
        <dbReference type="SAM" id="MobiDB-lite"/>
    </source>
</evidence>
<dbReference type="InterPro" id="IPR000178">
    <property type="entry name" value="TF_IF2_bacterial-like"/>
</dbReference>
<gene>
    <name evidence="8" type="primary">infB</name>
    <name evidence="12" type="ORF">DFR60_101126</name>
</gene>
<dbReference type="InterPro" id="IPR009000">
    <property type="entry name" value="Transl_B-barrel_sf"/>
</dbReference>
<dbReference type="SUPFAM" id="SSF52540">
    <property type="entry name" value="P-loop containing nucleoside triphosphate hydrolases"/>
    <property type="match status" value="1"/>
</dbReference>
<dbReference type="FunFam" id="3.40.50.300:FF:000019">
    <property type="entry name" value="Translation initiation factor IF-2"/>
    <property type="match status" value="1"/>
</dbReference>
<evidence type="ECO:0000256" key="2">
    <source>
        <dbReference type="ARBA" id="ARBA00020675"/>
    </source>
</evidence>
<evidence type="ECO:0000256" key="3">
    <source>
        <dbReference type="ARBA" id="ARBA00022540"/>
    </source>
</evidence>
<feature type="binding site" evidence="8">
    <location>
        <begin position="664"/>
        <end position="667"/>
    </location>
    <ligand>
        <name>GTP</name>
        <dbReference type="ChEBI" id="CHEBI:37565"/>
    </ligand>
</feature>
<dbReference type="Gene3D" id="3.40.50.300">
    <property type="entry name" value="P-loop containing nucleotide triphosphate hydrolases"/>
    <property type="match status" value="1"/>
</dbReference>
<dbReference type="InterPro" id="IPR044145">
    <property type="entry name" value="IF2_II"/>
</dbReference>
<dbReference type="InterPro" id="IPR006847">
    <property type="entry name" value="IF2_N"/>
</dbReference>
<dbReference type="GeneID" id="86059482"/>
<dbReference type="InterPro" id="IPR005225">
    <property type="entry name" value="Small_GTP-bd"/>
</dbReference>
<feature type="domain" description="Tr-type G" evidence="11">
    <location>
        <begin position="555"/>
        <end position="724"/>
    </location>
</feature>
<comment type="similarity">
    <text evidence="1 8 9">Belongs to the TRAFAC class translation factor GTPase superfamily. Classic translation factor GTPase family. IF-2 subfamily.</text>
</comment>
<keyword evidence="6 8" id="KW-0342">GTP-binding</keyword>
<dbReference type="CDD" id="cd03692">
    <property type="entry name" value="mtIF2_IVc"/>
    <property type="match status" value="1"/>
</dbReference>
<name>A0A2V3YCJ7_9FIRM</name>
<dbReference type="NCBIfam" id="TIGR00487">
    <property type="entry name" value="IF-2"/>
    <property type="match status" value="1"/>
</dbReference>
<evidence type="ECO:0000313" key="13">
    <source>
        <dbReference type="Proteomes" id="UP000248057"/>
    </source>
</evidence>
<comment type="caution">
    <text evidence="12">The sequence shown here is derived from an EMBL/GenBank/DDBJ whole genome shotgun (WGS) entry which is preliminary data.</text>
</comment>
<evidence type="ECO:0000259" key="11">
    <source>
        <dbReference type="PROSITE" id="PS51722"/>
    </source>
</evidence>